<feature type="region of interest" description="Disordered" evidence="9">
    <location>
        <begin position="29"/>
        <end position="50"/>
    </location>
</feature>
<comment type="subcellular location">
    <subcellularLocation>
        <location evidence="1">Membrane</location>
        <topology evidence="1">Single-pass type IV membrane protein</topology>
    </subcellularLocation>
</comment>
<dbReference type="GeneID" id="110294289"/>
<organism evidence="11 12">
    <name type="scientific">Mus caroli</name>
    <name type="common">Ryukyu mouse</name>
    <name type="synonym">Ricefield mouse</name>
    <dbReference type="NCBI Taxonomy" id="10089"/>
    <lineage>
        <taxon>Eukaryota</taxon>
        <taxon>Metazoa</taxon>
        <taxon>Chordata</taxon>
        <taxon>Craniata</taxon>
        <taxon>Vertebrata</taxon>
        <taxon>Euteleostomi</taxon>
        <taxon>Mammalia</taxon>
        <taxon>Eutheria</taxon>
        <taxon>Euarchontoglires</taxon>
        <taxon>Glires</taxon>
        <taxon>Rodentia</taxon>
        <taxon>Myomorpha</taxon>
        <taxon>Muroidea</taxon>
        <taxon>Muridae</taxon>
        <taxon>Murinae</taxon>
        <taxon>Mus</taxon>
        <taxon>Mus</taxon>
    </lineage>
</organism>
<gene>
    <name evidence="12" type="primary">Stx18</name>
</gene>
<dbReference type="GO" id="GO:0015031">
    <property type="term" value="P:protein transport"/>
    <property type="evidence" value="ECO:0007669"/>
    <property type="project" value="UniProtKB-KW"/>
</dbReference>
<dbReference type="PANTHER" id="PTHR15959:SF0">
    <property type="entry name" value="SYNTAXIN-18"/>
    <property type="match status" value="1"/>
</dbReference>
<evidence type="ECO:0000256" key="3">
    <source>
        <dbReference type="ARBA" id="ARBA00022448"/>
    </source>
</evidence>
<evidence type="ECO:0000256" key="6">
    <source>
        <dbReference type="ARBA" id="ARBA00022989"/>
    </source>
</evidence>
<keyword evidence="11" id="KW-1185">Reference proteome</keyword>
<comment type="similarity">
    <text evidence="2">Belongs to the syntaxin family.</text>
</comment>
<feature type="compositionally biased region" description="Basic and acidic residues" evidence="9">
    <location>
        <begin position="33"/>
        <end position="50"/>
    </location>
</feature>
<keyword evidence="8" id="KW-0472">Membrane</keyword>
<dbReference type="RefSeq" id="XP_029332872.1">
    <property type="nucleotide sequence ID" value="XM_029477012.1"/>
</dbReference>
<feature type="compositionally biased region" description="Polar residues" evidence="9">
    <location>
        <begin position="183"/>
        <end position="192"/>
    </location>
</feature>
<protein>
    <submittedName>
        <fullName evidence="12">Syntaxin-18 isoform X3</fullName>
    </submittedName>
</protein>
<evidence type="ECO:0000256" key="9">
    <source>
        <dbReference type="SAM" id="MobiDB-lite"/>
    </source>
</evidence>
<dbReference type="Proteomes" id="UP000515126">
    <property type="component" value="Chromosome 5"/>
</dbReference>
<dbReference type="InterPro" id="IPR019529">
    <property type="entry name" value="Syntaxin-18_N"/>
</dbReference>
<evidence type="ECO:0000256" key="5">
    <source>
        <dbReference type="ARBA" id="ARBA00022927"/>
    </source>
</evidence>
<proteinExistence type="inferred from homology"/>
<feature type="domain" description="SNARE-complex protein Syntaxin-18 N-terminal" evidence="10">
    <location>
        <begin position="4"/>
        <end position="96"/>
    </location>
</feature>
<keyword evidence="3" id="KW-0813">Transport</keyword>
<keyword evidence="4" id="KW-0812">Transmembrane</keyword>
<keyword evidence="7" id="KW-0175">Coiled coil</keyword>
<feature type="region of interest" description="Disordered" evidence="9">
    <location>
        <begin position="166"/>
        <end position="203"/>
    </location>
</feature>
<evidence type="ECO:0000256" key="2">
    <source>
        <dbReference type="ARBA" id="ARBA00009063"/>
    </source>
</evidence>
<dbReference type="GO" id="GO:0031201">
    <property type="term" value="C:SNARE complex"/>
    <property type="evidence" value="ECO:0007669"/>
    <property type="project" value="TreeGrafter"/>
</dbReference>
<name>A0A6P7QX07_MUSCR</name>
<evidence type="ECO:0000256" key="8">
    <source>
        <dbReference type="ARBA" id="ARBA00023136"/>
    </source>
</evidence>
<evidence type="ECO:0000256" key="7">
    <source>
        <dbReference type="ARBA" id="ARBA00023054"/>
    </source>
</evidence>
<dbReference type="PANTHER" id="PTHR15959">
    <property type="entry name" value="SYNTAXIN-18"/>
    <property type="match status" value="1"/>
</dbReference>
<evidence type="ECO:0000313" key="12">
    <source>
        <dbReference type="RefSeq" id="XP_029332872.1"/>
    </source>
</evidence>
<reference evidence="12" key="1">
    <citation type="submission" date="2025-08" db="UniProtKB">
        <authorList>
            <consortium name="RefSeq"/>
        </authorList>
    </citation>
    <scope>IDENTIFICATION</scope>
</reference>
<keyword evidence="5" id="KW-0653">Protein transport</keyword>
<accession>A0A6P7QX07</accession>
<evidence type="ECO:0000259" key="10">
    <source>
        <dbReference type="Pfam" id="PF10496"/>
    </source>
</evidence>
<dbReference type="AlphaFoldDB" id="A0A6P7QX07"/>
<evidence type="ECO:0000256" key="4">
    <source>
        <dbReference type="ARBA" id="ARBA00022692"/>
    </source>
</evidence>
<dbReference type="GO" id="GO:0006890">
    <property type="term" value="P:retrograde vesicle-mediated transport, Golgi to endoplasmic reticulum"/>
    <property type="evidence" value="ECO:0007669"/>
    <property type="project" value="TreeGrafter"/>
</dbReference>
<evidence type="ECO:0000256" key="1">
    <source>
        <dbReference type="ARBA" id="ARBA00004211"/>
    </source>
</evidence>
<dbReference type="GO" id="GO:0005783">
    <property type="term" value="C:endoplasmic reticulum"/>
    <property type="evidence" value="ECO:0007669"/>
    <property type="project" value="TreeGrafter"/>
</dbReference>
<evidence type="ECO:0000313" key="11">
    <source>
        <dbReference type="Proteomes" id="UP000515126"/>
    </source>
</evidence>
<keyword evidence="6" id="KW-1133">Transmembrane helix</keyword>
<sequence length="276" mass="31612">MAVDITLLFRASVKTVKTRNKALGVAVGGGADGSRDELFRRSPRPKGDFSSRAREVISHIGKLRDFLLEHRKEYINAYSHTMSDYGRMTDTERDQIDQDAQIFIRTCSEAIQQLRTEAHKEIHSQQVKEHRTAVLDFVDDYLKRVCKLYSEQRAIRVKRVVDKKRLSKLEPEPHTKRKDSTSEKAPQNASQDSEGKPAAEELPGMTQGKSLALRVFLLTCQQEYEAERQQQFLTRRGEHRRLKQKQLRGSSAQSEDHTFTWTLKKGCCPVLLLGGD</sequence>
<dbReference type="Pfam" id="PF10496">
    <property type="entry name" value="Syntaxin-18_N"/>
    <property type="match status" value="1"/>
</dbReference>
<feature type="compositionally biased region" description="Basic and acidic residues" evidence="9">
    <location>
        <begin position="166"/>
        <end position="182"/>
    </location>
</feature>
<dbReference type="CTD" id="53407"/>